<dbReference type="GO" id="GO:0004315">
    <property type="term" value="F:3-oxoacyl-[acyl-carrier-protein] synthase activity"/>
    <property type="evidence" value="ECO:0007669"/>
    <property type="project" value="InterPro"/>
</dbReference>
<dbReference type="EMBL" id="CP003364">
    <property type="protein sequence ID" value="AGA31115.1"/>
    <property type="molecule type" value="Genomic_DNA"/>
</dbReference>
<dbReference type="KEGG" id="saci:Sinac_7060"/>
<evidence type="ECO:0000256" key="1">
    <source>
        <dbReference type="ARBA" id="ARBA00008467"/>
    </source>
</evidence>
<comment type="similarity">
    <text evidence="1 3">Belongs to the thiolase-like superfamily. Beta-ketoacyl-ACP synthases family.</text>
</comment>
<dbReference type="InterPro" id="IPR020841">
    <property type="entry name" value="PKS_Beta-ketoAc_synthase_dom"/>
</dbReference>
<dbReference type="InterPro" id="IPR014030">
    <property type="entry name" value="Ketoacyl_synth_N"/>
</dbReference>
<dbReference type="GO" id="GO:0006633">
    <property type="term" value="P:fatty acid biosynthetic process"/>
    <property type="evidence" value="ECO:0007669"/>
    <property type="project" value="InterPro"/>
</dbReference>
<name>L0DQF0_SINAD</name>
<dbReference type="SUPFAM" id="SSF53901">
    <property type="entry name" value="Thiolase-like"/>
    <property type="match status" value="2"/>
</dbReference>
<protein>
    <submittedName>
        <fullName evidence="5">3-oxoacyl-(Acyl-carrier-protein) synthase</fullName>
    </submittedName>
</protein>
<dbReference type="Proteomes" id="UP000010798">
    <property type="component" value="Chromosome"/>
</dbReference>
<dbReference type="PANTHER" id="PTHR11712:SF336">
    <property type="entry name" value="3-OXOACYL-[ACYL-CARRIER-PROTEIN] SYNTHASE, MITOCHONDRIAL"/>
    <property type="match status" value="1"/>
</dbReference>
<dbReference type="Gene3D" id="3.40.47.10">
    <property type="match status" value="1"/>
</dbReference>
<dbReference type="InterPro" id="IPR014031">
    <property type="entry name" value="Ketoacyl_synth_C"/>
</dbReference>
<dbReference type="PROSITE" id="PS00606">
    <property type="entry name" value="KS3_1"/>
    <property type="match status" value="1"/>
</dbReference>
<dbReference type="AlphaFoldDB" id="L0DQF0"/>
<organism evidence="5 6">
    <name type="scientific">Singulisphaera acidiphila (strain ATCC BAA-1392 / DSM 18658 / VKM B-2454 / MOB10)</name>
    <dbReference type="NCBI Taxonomy" id="886293"/>
    <lineage>
        <taxon>Bacteria</taxon>
        <taxon>Pseudomonadati</taxon>
        <taxon>Planctomycetota</taxon>
        <taxon>Planctomycetia</taxon>
        <taxon>Isosphaerales</taxon>
        <taxon>Isosphaeraceae</taxon>
        <taxon>Singulisphaera</taxon>
    </lineage>
</organism>
<dbReference type="SMART" id="SM00825">
    <property type="entry name" value="PKS_KS"/>
    <property type="match status" value="1"/>
</dbReference>
<feature type="domain" description="Ketosynthase family 3 (KS3)" evidence="4">
    <location>
        <begin position="6"/>
        <end position="418"/>
    </location>
</feature>
<dbReference type="OrthoDB" id="9808669at2"/>
<evidence type="ECO:0000256" key="2">
    <source>
        <dbReference type="ARBA" id="ARBA00022679"/>
    </source>
</evidence>
<dbReference type="InterPro" id="IPR000794">
    <property type="entry name" value="Beta-ketoacyl_synthase"/>
</dbReference>
<dbReference type="PROSITE" id="PS52004">
    <property type="entry name" value="KS3_2"/>
    <property type="match status" value="1"/>
</dbReference>
<dbReference type="HOGENOM" id="CLU_000022_69_2_0"/>
<gene>
    <name evidence="5" type="ordered locus">Sinac_7060</name>
</gene>
<dbReference type="STRING" id="886293.Sinac_7060"/>
<evidence type="ECO:0000313" key="5">
    <source>
        <dbReference type="EMBL" id="AGA31115.1"/>
    </source>
</evidence>
<keyword evidence="6" id="KW-1185">Reference proteome</keyword>
<proteinExistence type="inferred from homology"/>
<keyword evidence="2 3" id="KW-0808">Transferase</keyword>
<dbReference type="eggNOG" id="COG0304">
    <property type="taxonomic scope" value="Bacteria"/>
</dbReference>
<dbReference type="Pfam" id="PF02801">
    <property type="entry name" value="Ketoacyl-synt_C"/>
    <property type="match status" value="1"/>
</dbReference>
<dbReference type="NCBIfam" id="NF005589">
    <property type="entry name" value="PRK07314.1"/>
    <property type="match status" value="1"/>
</dbReference>
<dbReference type="CDD" id="cd00834">
    <property type="entry name" value="KAS_I_II"/>
    <property type="match status" value="1"/>
</dbReference>
<sequence length="421" mass="44969">MPHVELRRVVVTGLGAVSPNGHNREAFRRALRNGVSGVHLIDEFDTSRLRSRVAGTIRGLDLTRAMEARQLRRVSRMVPLAVLAAREALDDAGLPADQLDLATRQQIGVLLGTGGGGAEFIEAMYGLYFSGRAERATAFALPSGTHGNSSSELSIQLGLRGPSHVFSTGCTSSTDALGYAFRRIRYGESPLVLTGGADAPIAPGIMTGFDLMKITASGWDDEPERASRPFNRDRNGFVLGEGAWMLVLEEREHALARGMRIYGEVLGYASTCDAWHRVALSVDLDEPVRAIELALQDAGLRPEQLDYVNLHGTGTELNDRVETAAMKRALGAAAMTIPMSSTKSMIGHPQGACGAAGLVATLLALDSGFLPPTINYEVPDPACDLDYIPNVARETEAQYALCNCMGFGSKNSALVIGRGSD</sequence>
<dbReference type="PANTHER" id="PTHR11712">
    <property type="entry name" value="POLYKETIDE SYNTHASE-RELATED"/>
    <property type="match status" value="1"/>
</dbReference>
<reference evidence="5 6" key="1">
    <citation type="submission" date="2012-02" db="EMBL/GenBank/DDBJ databases">
        <title>Complete sequence of chromosome of Singulisphaera acidiphila DSM 18658.</title>
        <authorList>
            <consortium name="US DOE Joint Genome Institute (JGI-PGF)"/>
            <person name="Lucas S."/>
            <person name="Copeland A."/>
            <person name="Lapidus A."/>
            <person name="Glavina del Rio T."/>
            <person name="Dalin E."/>
            <person name="Tice H."/>
            <person name="Bruce D."/>
            <person name="Goodwin L."/>
            <person name="Pitluck S."/>
            <person name="Peters L."/>
            <person name="Ovchinnikova G."/>
            <person name="Chertkov O."/>
            <person name="Kyrpides N."/>
            <person name="Mavromatis K."/>
            <person name="Ivanova N."/>
            <person name="Brettin T."/>
            <person name="Detter J.C."/>
            <person name="Han C."/>
            <person name="Larimer F."/>
            <person name="Land M."/>
            <person name="Hauser L."/>
            <person name="Markowitz V."/>
            <person name="Cheng J.-F."/>
            <person name="Hugenholtz P."/>
            <person name="Woyke T."/>
            <person name="Wu D."/>
            <person name="Tindall B."/>
            <person name="Pomrenke H."/>
            <person name="Brambilla E."/>
            <person name="Klenk H.-P."/>
            <person name="Eisen J.A."/>
        </authorList>
    </citation>
    <scope>NUCLEOTIDE SEQUENCE [LARGE SCALE GENOMIC DNA]</scope>
    <source>
        <strain evidence="6">ATCC BAA-1392 / DSM 18658 / VKM B-2454 / MOB10</strain>
    </source>
</reference>
<evidence type="ECO:0000256" key="3">
    <source>
        <dbReference type="RuleBase" id="RU003694"/>
    </source>
</evidence>
<dbReference type="Pfam" id="PF00109">
    <property type="entry name" value="ketoacyl-synt"/>
    <property type="match status" value="1"/>
</dbReference>
<dbReference type="InterPro" id="IPR018201">
    <property type="entry name" value="Ketoacyl_synth_AS"/>
</dbReference>
<accession>L0DQF0</accession>
<dbReference type="InterPro" id="IPR016039">
    <property type="entry name" value="Thiolase-like"/>
</dbReference>
<evidence type="ECO:0000259" key="4">
    <source>
        <dbReference type="PROSITE" id="PS52004"/>
    </source>
</evidence>
<evidence type="ECO:0000313" key="6">
    <source>
        <dbReference type="Proteomes" id="UP000010798"/>
    </source>
</evidence>